<protein>
    <submittedName>
        <fullName evidence="2">Uncharacterized protein</fullName>
    </submittedName>
</protein>
<dbReference type="AlphaFoldDB" id="A0A5N6S235"/>
<gene>
    <name evidence="2" type="ORF">DDE84_08170</name>
</gene>
<name>A0A5N6S235_9BIFI</name>
<evidence type="ECO:0000313" key="3">
    <source>
        <dbReference type="Proteomes" id="UP000325415"/>
    </source>
</evidence>
<feature type="compositionally biased region" description="Polar residues" evidence="1">
    <location>
        <begin position="49"/>
        <end position="64"/>
    </location>
</feature>
<accession>A0A5N6S235</accession>
<organism evidence="2 3">
    <name type="scientific">Bifidobacterium tibiigranuli</name>
    <dbReference type="NCBI Taxonomy" id="2172043"/>
    <lineage>
        <taxon>Bacteria</taxon>
        <taxon>Bacillati</taxon>
        <taxon>Actinomycetota</taxon>
        <taxon>Actinomycetes</taxon>
        <taxon>Bifidobacteriales</taxon>
        <taxon>Bifidobacteriaceae</taxon>
        <taxon>Bifidobacterium</taxon>
    </lineage>
</organism>
<reference evidence="2 3" key="1">
    <citation type="submission" date="2018-04" db="EMBL/GenBank/DDBJ databases">
        <authorList>
            <person name="Eckel V.P."/>
            <person name="Vogel R.F."/>
        </authorList>
    </citation>
    <scope>NUCLEOTIDE SEQUENCE [LARGE SCALE GENOMIC DNA]</scope>
    <source>
        <strain evidence="3">TMW 2.1764</strain>
    </source>
</reference>
<evidence type="ECO:0000313" key="2">
    <source>
        <dbReference type="EMBL" id="KAE8127454.1"/>
    </source>
</evidence>
<sequence length="82" mass="9168">MAGQWQCNGKAYTSAYAKCGFLAYDILVPLYTSESAQLPGERRHPDANGATNSDANESSRNVDNMYTLWGNPPRTPQIRSRW</sequence>
<feature type="region of interest" description="Disordered" evidence="1">
    <location>
        <begin position="38"/>
        <end position="82"/>
    </location>
</feature>
<evidence type="ECO:0000256" key="1">
    <source>
        <dbReference type="SAM" id="MobiDB-lite"/>
    </source>
</evidence>
<comment type="caution">
    <text evidence="2">The sequence shown here is derived from an EMBL/GenBank/DDBJ whole genome shotgun (WGS) entry which is preliminary data.</text>
</comment>
<keyword evidence="3" id="KW-1185">Reference proteome</keyword>
<dbReference type="Proteomes" id="UP000325415">
    <property type="component" value="Unassembled WGS sequence"/>
</dbReference>
<proteinExistence type="predicted"/>
<dbReference type="EMBL" id="QDAG01000008">
    <property type="protein sequence ID" value="KAE8127454.1"/>
    <property type="molecule type" value="Genomic_DNA"/>
</dbReference>